<dbReference type="PANTHER" id="PTHR10131:SF94">
    <property type="entry name" value="TNF RECEPTOR-ASSOCIATED FACTOR 4"/>
    <property type="match status" value="1"/>
</dbReference>
<keyword evidence="1" id="KW-0479">Metal-binding</keyword>
<dbReference type="Pfam" id="PF07691">
    <property type="entry name" value="PA14"/>
    <property type="match status" value="1"/>
</dbReference>
<dbReference type="Gene3D" id="3.30.40.10">
    <property type="entry name" value="Zinc/RING finger domain, C3HC4 (zinc finger)"/>
    <property type="match status" value="2"/>
</dbReference>
<feature type="region of interest" description="Disordered" evidence="5">
    <location>
        <begin position="490"/>
        <end position="509"/>
    </location>
</feature>
<accession>A0A137PB44</accession>
<evidence type="ECO:0000256" key="1">
    <source>
        <dbReference type="ARBA" id="ARBA00022723"/>
    </source>
</evidence>
<dbReference type="InterPro" id="IPR017907">
    <property type="entry name" value="Znf_RING_CS"/>
</dbReference>
<keyword evidence="2 4" id="KW-0863">Zinc-finger</keyword>
<evidence type="ECO:0000256" key="4">
    <source>
        <dbReference type="PROSITE-ProRule" id="PRU00175"/>
    </source>
</evidence>
<evidence type="ECO:0000259" key="6">
    <source>
        <dbReference type="PROSITE" id="PS50089"/>
    </source>
</evidence>
<feature type="domain" description="PA14" evidence="7">
    <location>
        <begin position="232"/>
        <end position="392"/>
    </location>
</feature>
<sequence length="603" mass="68904">MEDLFVYIDYVEPKLLCPLCSNPFQNPITLGCKHTFCSECVFGWVSVTSPPISPPPQFDTRSILSKQSKVSRKEPSSGSKLNNKQKEPKAISLDQALNNTYNSSTRSSHSRNNSILPELDLFCPLCKSSSKEYYSTEAINQELEELRVKCLTCEEILPKKNFNFHLENECLERFIHCPHPKCTQQVSRKNMRRHAEMCHYQYTMSDRSSIISSTINTVDMSQSDENGIDLKECEPGVVFEYYRGEFEQLPNFDQLIPNSVGVLQNISIGPLTEKSDFLEPNCEVSDLELGNFAIKYTFYLNMPKSGSHLFYLESNDGSELFVENMQKPIISNDGVHYNKEKEGKVSLNKGKHKVVITYFHKNGKLRESSTLGPFLSFKYYSSDPYWPIKSNFNKELIPDNMLFYHPSDLLAEYKSQADRMVSVSKNALSMRQLQLQLEVANSTIKSLEQMVHALTITTEEKLVNMGKALEGEQNKRLELVERISQLRLFSPPSQQPTNGGSDEAPPEQVTEEEFLGQFDVQRHVDEVDNLKKLYFHALALCIKMNIKSKSPGSQDPDLPEVSLQTLYEQCVIYNELPVDCWPGFISRNLTAQPKQKHSKFSLF</sequence>
<dbReference type="SMART" id="SM00184">
    <property type="entry name" value="RING"/>
    <property type="match status" value="1"/>
</dbReference>
<evidence type="ECO:0000256" key="3">
    <source>
        <dbReference type="ARBA" id="ARBA00022833"/>
    </source>
</evidence>
<feature type="region of interest" description="Disordered" evidence="5">
    <location>
        <begin position="65"/>
        <end position="89"/>
    </location>
</feature>
<feature type="compositionally biased region" description="Polar residues" evidence="5">
    <location>
        <begin position="491"/>
        <end position="500"/>
    </location>
</feature>
<keyword evidence="3" id="KW-0862">Zinc</keyword>
<dbReference type="InterPro" id="IPR013083">
    <property type="entry name" value="Znf_RING/FYVE/PHD"/>
</dbReference>
<dbReference type="PROSITE" id="PS51820">
    <property type="entry name" value="PA14"/>
    <property type="match status" value="1"/>
</dbReference>
<dbReference type="InterPro" id="IPR037524">
    <property type="entry name" value="PA14/GLEYA"/>
</dbReference>
<organism evidence="8 9">
    <name type="scientific">Conidiobolus coronatus (strain ATCC 28846 / CBS 209.66 / NRRL 28638)</name>
    <name type="common">Delacroixia coronata</name>
    <dbReference type="NCBI Taxonomy" id="796925"/>
    <lineage>
        <taxon>Eukaryota</taxon>
        <taxon>Fungi</taxon>
        <taxon>Fungi incertae sedis</taxon>
        <taxon>Zoopagomycota</taxon>
        <taxon>Entomophthoromycotina</taxon>
        <taxon>Entomophthoromycetes</taxon>
        <taxon>Entomophthorales</taxon>
        <taxon>Ancylistaceae</taxon>
        <taxon>Conidiobolus</taxon>
    </lineage>
</organism>
<dbReference type="SUPFAM" id="SSF49599">
    <property type="entry name" value="TRAF domain-like"/>
    <property type="match status" value="1"/>
</dbReference>
<dbReference type="InterPro" id="IPR011658">
    <property type="entry name" value="PA14_dom"/>
</dbReference>
<dbReference type="InterPro" id="IPR001841">
    <property type="entry name" value="Znf_RING"/>
</dbReference>
<evidence type="ECO:0000256" key="2">
    <source>
        <dbReference type="ARBA" id="ARBA00022771"/>
    </source>
</evidence>
<dbReference type="Pfam" id="PF00097">
    <property type="entry name" value="zf-C3HC4"/>
    <property type="match status" value="1"/>
</dbReference>
<dbReference type="PROSITE" id="PS50089">
    <property type="entry name" value="ZF_RING_2"/>
    <property type="match status" value="1"/>
</dbReference>
<dbReference type="PANTHER" id="PTHR10131">
    <property type="entry name" value="TNF RECEPTOR ASSOCIATED FACTOR"/>
    <property type="match status" value="1"/>
</dbReference>
<dbReference type="PROSITE" id="PS00518">
    <property type="entry name" value="ZF_RING_1"/>
    <property type="match status" value="1"/>
</dbReference>
<dbReference type="AlphaFoldDB" id="A0A137PB44"/>
<feature type="domain" description="RING-type" evidence="6">
    <location>
        <begin position="17"/>
        <end position="50"/>
    </location>
</feature>
<proteinExistence type="predicted"/>
<reference evidence="8 9" key="1">
    <citation type="journal article" date="2015" name="Genome Biol. Evol.">
        <title>Phylogenomic analyses indicate that early fungi evolved digesting cell walls of algal ancestors of land plants.</title>
        <authorList>
            <person name="Chang Y."/>
            <person name="Wang S."/>
            <person name="Sekimoto S."/>
            <person name="Aerts A.L."/>
            <person name="Choi C."/>
            <person name="Clum A."/>
            <person name="LaButti K.M."/>
            <person name="Lindquist E.A."/>
            <person name="Yee Ngan C."/>
            <person name="Ohm R.A."/>
            <person name="Salamov A.A."/>
            <person name="Grigoriev I.V."/>
            <person name="Spatafora J.W."/>
            <person name="Berbee M.L."/>
        </authorList>
    </citation>
    <scope>NUCLEOTIDE SEQUENCE [LARGE SCALE GENOMIC DNA]</scope>
    <source>
        <strain evidence="8 9">NRRL 28638</strain>
    </source>
</reference>
<dbReference type="GO" id="GO:0008270">
    <property type="term" value="F:zinc ion binding"/>
    <property type="evidence" value="ECO:0007669"/>
    <property type="project" value="UniProtKB-KW"/>
</dbReference>
<dbReference type="EMBL" id="KQ964459">
    <property type="protein sequence ID" value="KXN72151.1"/>
    <property type="molecule type" value="Genomic_DNA"/>
</dbReference>
<name>A0A137PB44_CONC2</name>
<evidence type="ECO:0000313" key="9">
    <source>
        <dbReference type="Proteomes" id="UP000070444"/>
    </source>
</evidence>
<dbReference type="SUPFAM" id="SSF57850">
    <property type="entry name" value="RING/U-box"/>
    <property type="match status" value="1"/>
</dbReference>
<dbReference type="InterPro" id="IPR018957">
    <property type="entry name" value="Znf_C3HC4_RING-type"/>
</dbReference>
<keyword evidence="9" id="KW-1185">Reference proteome</keyword>
<dbReference type="Gene3D" id="3.90.182.10">
    <property type="entry name" value="Toxin - Anthrax Protective Antigen,domain 1"/>
    <property type="match status" value="1"/>
</dbReference>
<dbReference type="SUPFAM" id="SSF56988">
    <property type="entry name" value="Anthrax protective antigen"/>
    <property type="match status" value="1"/>
</dbReference>
<gene>
    <name evidence="8" type="ORF">CONCODRAFT_77942</name>
</gene>
<dbReference type="OrthoDB" id="412914at2759"/>
<protein>
    <recommendedName>
        <fullName evidence="10">RING-type domain-containing protein</fullName>
    </recommendedName>
</protein>
<evidence type="ECO:0000259" key="7">
    <source>
        <dbReference type="PROSITE" id="PS51820"/>
    </source>
</evidence>
<evidence type="ECO:0000313" key="8">
    <source>
        <dbReference type="EMBL" id="KXN72151.1"/>
    </source>
</evidence>
<evidence type="ECO:0008006" key="10">
    <source>
        <dbReference type="Google" id="ProtNLM"/>
    </source>
</evidence>
<evidence type="ECO:0000256" key="5">
    <source>
        <dbReference type="SAM" id="MobiDB-lite"/>
    </source>
</evidence>
<dbReference type="Proteomes" id="UP000070444">
    <property type="component" value="Unassembled WGS sequence"/>
</dbReference>